<evidence type="ECO:0000256" key="3">
    <source>
        <dbReference type="ARBA" id="ARBA00022781"/>
    </source>
</evidence>
<evidence type="ECO:0000256" key="5">
    <source>
        <dbReference type="ARBA" id="ARBA00023136"/>
    </source>
</evidence>
<dbReference type="GO" id="GO:0016020">
    <property type="term" value="C:membrane"/>
    <property type="evidence" value="ECO:0007669"/>
    <property type="project" value="UniProtKB-SubCell"/>
</dbReference>
<name>A0A285P288_9AQUI</name>
<sequence length="178" mass="20630">MINKTELSRKISRTLISSLPKDRQSMVSVSDFLGFLSELYRKERTFKDFMLNPLIPVSAKLSYLNALREKFGLPKELEQALSYIVQLSAFPFISQIKHFFDHEVEKTLRFSKAFLILAQKTDESQLKRIRDVVSKMLSRDLEFEVIEDKSLIGGFVVKTYGFVLDASIKKNLQEILRS</sequence>
<dbReference type="GO" id="GO:0046933">
    <property type="term" value="F:proton-transporting ATP synthase activity, rotational mechanism"/>
    <property type="evidence" value="ECO:0007669"/>
    <property type="project" value="InterPro"/>
</dbReference>
<evidence type="ECO:0000256" key="2">
    <source>
        <dbReference type="ARBA" id="ARBA00022448"/>
    </source>
</evidence>
<evidence type="ECO:0000313" key="8">
    <source>
        <dbReference type="Proteomes" id="UP000218627"/>
    </source>
</evidence>
<keyword evidence="8" id="KW-1185">Reference proteome</keyword>
<keyword evidence="4" id="KW-0406">Ion transport</keyword>
<dbReference type="AlphaFoldDB" id="A0A285P288"/>
<keyword evidence="6" id="KW-0066">ATP synthesis</keyword>
<dbReference type="InterPro" id="IPR000711">
    <property type="entry name" value="ATPase_OSCP/dsu"/>
</dbReference>
<accession>A0A285P288</accession>
<keyword evidence="2" id="KW-0813">Transport</keyword>
<protein>
    <submittedName>
        <fullName evidence="7">F-type H+-transporting ATPase subunit delta</fullName>
    </submittedName>
</protein>
<keyword evidence="5" id="KW-0472">Membrane</keyword>
<evidence type="ECO:0000256" key="6">
    <source>
        <dbReference type="ARBA" id="ARBA00023310"/>
    </source>
</evidence>
<dbReference type="PANTHER" id="PTHR11910">
    <property type="entry name" value="ATP SYNTHASE DELTA CHAIN"/>
    <property type="match status" value="1"/>
</dbReference>
<dbReference type="Proteomes" id="UP000218627">
    <property type="component" value="Unassembled WGS sequence"/>
</dbReference>
<dbReference type="OrthoDB" id="9802471at2"/>
<reference evidence="8" key="1">
    <citation type="submission" date="2017-09" db="EMBL/GenBank/DDBJ databases">
        <authorList>
            <person name="Varghese N."/>
            <person name="Submissions S."/>
        </authorList>
    </citation>
    <scope>NUCLEOTIDE SEQUENCE [LARGE SCALE GENOMIC DNA]</scope>
    <source>
        <strain evidence="8">DSM 2913</strain>
    </source>
</reference>
<proteinExistence type="predicted"/>
<keyword evidence="3" id="KW-0375">Hydrogen ion transport</keyword>
<evidence type="ECO:0000256" key="1">
    <source>
        <dbReference type="ARBA" id="ARBA00004370"/>
    </source>
</evidence>
<organism evidence="7 8">
    <name type="scientific">Hydrogenobacter hydrogenophilus</name>
    <dbReference type="NCBI Taxonomy" id="35835"/>
    <lineage>
        <taxon>Bacteria</taxon>
        <taxon>Pseudomonadati</taxon>
        <taxon>Aquificota</taxon>
        <taxon>Aquificia</taxon>
        <taxon>Aquificales</taxon>
        <taxon>Aquificaceae</taxon>
        <taxon>Hydrogenobacter</taxon>
    </lineage>
</organism>
<dbReference type="RefSeq" id="WP_096602905.1">
    <property type="nucleotide sequence ID" value="NZ_OBEN01000009.1"/>
</dbReference>
<dbReference type="Pfam" id="PF00213">
    <property type="entry name" value="OSCP"/>
    <property type="match status" value="1"/>
</dbReference>
<evidence type="ECO:0000313" key="7">
    <source>
        <dbReference type="EMBL" id="SNZ15849.1"/>
    </source>
</evidence>
<dbReference type="EMBL" id="OBEN01000009">
    <property type="protein sequence ID" value="SNZ15849.1"/>
    <property type="molecule type" value="Genomic_DNA"/>
</dbReference>
<comment type="subcellular location">
    <subcellularLocation>
        <location evidence="1">Membrane</location>
    </subcellularLocation>
</comment>
<gene>
    <name evidence="7" type="ORF">SAMN06265353_1469</name>
</gene>
<evidence type="ECO:0000256" key="4">
    <source>
        <dbReference type="ARBA" id="ARBA00023065"/>
    </source>
</evidence>